<dbReference type="AlphaFoldDB" id="A0A4V0YZ11"/>
<evidence type="ECO:0000256" key="2">
    <source>
        <dbReference type="ARBA" id="ARBA00022898"/>
    </source>
</evidence>
<dbReference type="PANTHER" id="PTHR46577:SF1">
    <property type="entry name" value="HTH-TYPE TRANSCRIPTIONAL REGULATORY PROTEIN GABR"/>
    <property type="match status" value="1"/>
</dbReference>
<dbReference type="CDD" id="cd00609">
    <property type="entry name" value="AAT_like"/>
    <property type="match status" value="1"/>
</dbReference>
<feature type="compositionally biased region" description="Polar residues" evidence="6">
    <location>
        <begin position="1"/>
        <end position="12"/>
    </location>
</feature>
<dbReference type="EMBL" id="CP035758">
    <property type="protein sequence ID" value="QBD78101.1"/>
    <property type="molecule type" value="Genomic_DNA"/>
</dbReference>
<dbReference type="PROSITE" id="PS50949">
    <property type="entry name" value="HTH_GNTR"/>
    <property type="match status" value="1"/>
</dbReference>
<dbReference type="CDD" id="cd07377">
    <property type="entry name" value="WHTH_GntR"/>
    <property type="match status" value="1"/>
</dbReference>
<sequence length="510" mass="56163">MLAVNFTKTSRPSGDDAMRPQRPRIELDLPITLDRTKKTSLEEQLLCQVRQAILLGQLSAGMRLPSTRSLAASLGISRTTTFAVYDRLLAEGYLSGKPGSGTFVSSDLQPRQPAIPTSVSKGAPRWLRHTSLHIRDEGPLQAETISFRPGATFLPRTSQIQWQTTWKRMASVSLPTDYTNPQGEMALRVPLSTYLGRARGVICTPEDILITTGATEAIDLIARATLTPGALVGIEEPGYAKARQIFLSHGARLLPLIVDQDGIRVDQLPTGNAAPVLIYVTPSHQYPLGSRLSTSRRLALLEWARTNDVLIIEDDYDSEFRFDTPPLPALASLDTSRPVVYLGTFSKILTPAIRCGYLVAAQPLQDRLTQIKMLTEFHTSWPLQQAIANFLTEGHLERHIRRMRQHYAQCRVALHMTLGQTSHIAPLQGIEAGLHAYLALPSYLDEQQILSLVRKKGVVVYPLRDFFAGTPNRQGLVLGYGGLQKGEIIAGATRLADVIALAANETRADK</sequence>
<dbReference type="GO" id="GO:0003677">
    <property type="term" value="F:DNA binding"/>
    <property type="evidence" value="ECO:0007669"/>
    <property type="project" value="UniProtKB-KW"/>
</dbReference>
<dbReference type="InterPro" id="IPR004839">
    <property type="entry name" value="Aminotransferase_I/II_large"/>
</dbReference>
<evidence type="ECO:0000256" key="4">
    <source>
        <dbReference type="ARBA" id="ARBA00023125"/>
    </source>
</evidence>
<evidence type="ECO:0000313" key="9">
    <source>
        <dbReference type="Proteomes" id="UP000290365"/>
    </source>
</evidence>
<evidence type="ECO:0000256" key="3">
    <source>
        <dbReference type="ARBA" id="ARBA00023015"/>
    </source>
</evidence>
<gene>
    <name evidence="8" type="ORF">EPA93_19710</name>
</gene>
<dbReference type="SUPFAM" id="SSF46785">
    <property type="entry name" value="Winged helix' DNA-binding domain"/>
    <property type="match status" value="1"/>
</dbReference>
<dbReference type="Gene3D" id="3.40.640.10">
    <property type="entry name" value="Type I PLP-dependent aspartate aminotransferase-like (Major domain)"/>
    <property type="match status" value="1"/>
</dbReference>
<keyword evidence="3" id="KW-0805">Transcription regulation</keyword>
<accession>A0A4V0YZ11</accession>
<dbReference type="KEGG" id="kbs:EPA93_19710"/>
<evidence type="ECO:0000259" key="7">
    <source>
        <dbReference type="PROSITE" id="PS50949"/>
    </source>
</evidence>
<evidence type="ECO:0000256" key="6">
    <source>
        <dbReference type="SAM" id="MobiDB-lite"/>
    </source>
</evidence>
<dbReference type="InterPro" id="IPR036390">
    <property type="entry name" value="WH_DNA-bd_sf"/>
</dbReference>
<keyword evidence="8" id="KW-0808">Transferase</keyword>
<keyword evidence="9" id="KW-1185">Reference proteome</keyword>
<keyword evidence="4" id="KW-0238">DNA-binding</keyword>
<dbReference type="InterPro" id="IPR051446">
    <property type="entry name" value="HTH_trans_reg/aminotransferase"/>
</dbReference>
<evidence type="ECO:0000256" key="5">
    <source>
        <dbReference type="ARBA" id="ARBA00023163"/>
    </source>
</evidence>
<dbReference type="InterPro" id="IPR036388">
    <property type="entry name" value="WH-like_DNA-bd_sf"/>
</dbReference>
<reference evidence="8 9" key="1">
    <citation type="submission" date="2019-01" db="EMBL/GenBank/DDBJ databases">
        <title>Ktedonosporobacter rubrisoli SCAWS-G2.</title>
        <authorList>
            <person name="Huang Y."/>
            <person name="Yan B."/>
        </authorList>
    </citation>
    <scope>NUCLEOTIDE SEQUENCE [LARGE SCALE GENOMIC DNA]</scope>
    <source>
        <strain evidence="8 9">SCAWS-G2</strain>
    </source>
</reference>
<dbReference type="SMART" id="SM00345">
    <property type="entry name" value="HTH_GNTR"/>
    <property type="match status" value="1"/>
</dbReference>
<dbReference type="Pfam" id="PF00392">
    <property type="entry name" value="GntR"/>
    <property type="match status" value="1"/>
</dbReference>
<evidence type="ECO:0000256" key="1">
    <source>
        <dbReference type="ARBA" id="ARBA00005384"/>
    </source>
</evidence>
<dbReference type="InterPro" id="IPR015421">
    <property type="entry name" value="PyrdxlP-dep_Trfase_major"/>
</dbReference>
<evidence type="ECO:0000313" key="8">
    <source>
        <dbReference type="EMBL" id="QBD78101.1"/>
    </source>
</evidence>
<dbReference type="PRINTS" id="PR00035">
    <property type="entry name" value="HTHGNTR"/>
</dbReference>
<dbReference type="OrthoDB" id="9802328at2"/>
<dbReference type="InterPro" id="IPR015424">
    <property type="entry name" value="PyrdxlP-dep_Trfase"/>
</dbReference>
<dbReference type="SUPFAM" id="SSF53383">
    <property type="entry name" value="PLP-dependent transferases"/>
    <property type="match status" value="1"/>
</dbReference>
<comment type="similarity">
    <text evidence="1">In the C-terminal section; belongs to the class-I pyridoxal-phosphate-dependent aminotransferase family.</text>
</comment>
<feature type="region of interest" description="Disordered" evidence="6">
    <location>
        <begin position="1"/>
        <end position="21"/>
    </location>
</feature>
<dbReference type="Pfam" id="PF00155">
    <property type="entry name" value="Aminotran_1_2"/>
    <property type="match status" value="1"/>
</dbReference>
<feature type="domain" description="HTH gntR-type" evidence="7">
    <location>
        <begin position="39"/>
        <end position="107"/>
    </location>
</feature>
<keyword evidence="2" id="KW-0663">Pyridoxal phosphate</keyword>
<dbReference type="Proteomes" id="UP000290365">
    <property type="component" value="Chromosome"/>
</dbReference>
<keyword evidence="5" id="KW-0804">Transcription</keyword>
<dbReference type="InterPro" id="IPR000524">
    <property type="entry name" value="Tscrpt_reg_HTH_GntR"/>
</dbReference>
<name>A0A4V0YZ11_KTERU</name>
<dbReference type="GO" id="GO:0003700">
    <property type="term" value="F:DNA-binding transcription factor activity"/>
    <property type="evidence" value="ECO:0007669"/>
    <property type="project" value="InterPro"/>
</dbReference>
<proteinExistence type="inferred from homology"/>
<dbReference type="PANTHER" id="PTHR46577">
    <property type="entry name" value="HTH-TYPE TRANSCRIPTIONAL REGULATORY PROTEIN GABR"/>
    <property type="match status" value="1"/>
</dbReference>
<dbReference type="Gene3D" id="1.10.10.10">
    <property type="entry name" value="Winged helix-like DNA-binding domain superfamily/Winged helix DNA-binding domain"/>
    <property type="match status" value="1"/>
</dbReference>
<dbReference type="GO" id="GO:0008483">
    <property type="term" value="F:transaminase activity"/>
    <property type="evidence" value="ECO:0007669"/>
    <property type="project" value="UniProtKB-KW"/>
</dbReference>
<keyword evidence="8" id="KW-0032">Aminotransferase</keyword>
<dbReference type="GO" id="GO:0030170">
    <property type="term" value="F:pyridoxal phosphate binding"/>
    <property type="evidence" value="ECO:0007669"/>
    <property type="project" value="InterPro"/>
</dbReference>
<protein>
    <submittedName>
        <fullName evidence="8">PLP-dependent aminotransferase family protein</fullName>
    </submittedName>
</protein>
<organism evidence="8 9">
    <name type="scientific">Ktedonosporobacter rubrisoli</name>
    <dbReference type="NCBI Taxonomy" id="2509675"/>
    <lineage>
        <taxon>Bacteria</taxon>
        <taxon>Bacillati</taxon>
        <taxon>Chloroflexota</taxon>
        <taxon>Ktedonobacteria</taxon>
        <taxon>Ktedonobacterales</taxon>
        <taxon>Ktedonosporobacteraceae</taxon>
        <taxon>Ktedonosporobacter</taxon>
    </lineage>
</organism>